<reference evidence="4" key="3">
    <citation type="submission" date="2022-09" db="EMBL/GenBank/DDBJ databases">
        <title>Complete genome sequence of Vulcanisaeta souniana.</title>
        <authorList>
            <person name="Kato S."/>
            <person name="Itoh T."/>
            <person name="Ohkuma M."/>
        </authorList>
    </citation>
    <scope>NUCLEOTIDE SEQUENCE [LARGE SCALE GENOMIC DNA]</scope>
    <source>
        <strain evidence="4">JCM 11219</strain>
    </source>
</reference>
<dbReference type="Proteomes" id="UP000657075">
    <property type="component" value="Unassembled WGS sequence"/>
</dbReference>
<dbReference type="OrthoDB" id="30606at2157"/>
<reference evidence="1" key="4">
    <citation type="journal article" date="2023" name="Microbiol. Resour. Announc.">
        <title>Complete Genome Sequence of Vulcanisaeta souniana Strain IC-059, a Hyperthermophilic Archaeon Isolated from Hot Spring Water in Japan.</title>
        <authorList>
            <person name="Kato S."/>
            <person name="Itoh T."/>
            <person name="Wu L."/>
            <person name="Ma J."/>
            <person name="Ohkuma M."/>
        </authorList>
    </citation>
    <scope>NUCLEOTIDE SEQUENCE</scope>
    <source>
        <strain evidence="1">JCM 11219</strain>
    </source>
</reference>
<proteinExistence type="predicted"/>
<dbReference type="InterPro" id="IPR043129">
    <property type="entry name" value="ATPase_NBD"/>
</dbReference>
<protein>
    <submittedName>
        <fullName evidence="2">Actin/actin family protein</fullName>
    </submittedName>
</protein>
<dbReference type="Gene3D" id="3.30.420.40">
    <property type="match status" value="1"/>
</dbReference>
<gene>
    <name evidence="2" type="ORF">GCM10007112_04380</name>
    <name evidence="1" type="ORF">Vsou_08590</name>
</gene>
<sequence>MIDESKYKLNYVYAEDFGTGYFKYGPITLRDRPYMVQSRGLFLRDLPESIKLLVPKEVLERGVVVGDDIPKYLSSIRDAIRNLRYPLRDGIIRKEDEDSWRIIKELSRYGFSQFYQDFTRRPDFRGFFLVIALSALAPDYMRDRMIEIHKELDNESEGKLLQAITIIDQPFAVAIAEKAVTCTVIEAGHGNIQLVPISYGPIREGIVALNRGGAEANAVTREVLKDSGYGDLAKDDYVVEIVKRTAGLVPRNLDEAIKKAREDPDRFSIKVRINPLTEIELRDAAWMRFLIGEVVFNPRHDVFSSYMQQGRLVIEDAAVGDMMFYGEMDIAEALITSIRKVPVEIQDKIMSTIILSGGAFSWSVPPGLEDVAVNSVDKIKLMVSEKLPDLASKLSISIVKDPQFSVWKGAIIYGYALPNNVRWNERTKEGWYYLHQ</sequence>
<dbReference type="AlphaFoldDB" id="A0A830E4L1"/>
<reference evidence="2" key="2">
    <citation type="submission" date="2020-09" db="EMBL/GenBank/DDBJ databases">
        <authorList>
            <person name="Sun Q."/>
            <person name="Ohkuma M."/>
        </authorList>
    </citation>
    <scope>NUCLEOTIDE SEQUENCE</scope>
    <source>
        <strain evidence="2">JCM 11219</strain>
    </source>
</reference>
<evidence type="ECO:0000313" key="1">
    <source>
        <dbReference type="EMBL" id="BDR91766.1"/>
    </source>
</evidence>
<dbReference type="Gene3D" id="3.30.420.570">
    <property type="match status" value="1"/>
</dbReference>
<evidence type="ECO:0000313" key="2">
    <source>
        <dbReference type="EMBL" id="GGI70543.1"/>
    </source>
</evidence>
<dbReference type="SUPFAM" id="SSF53067">
    <property type="entry name" value="Actin-like ATPase domain"/>
    <property type="match status" value="1"/>
</dbReference>
<evidence type="ECO:0000313" key="3">
    <source>
        <dbReference type="Proteomes" id="UP000657075"/>
    </source>
</evidence>
<dbReference type="InterPro" id="IPR004000">
    <property type="entry name" value="Actin"/>
</dbReference>
<keyword evidence="4" id="KW-1185">Reference proteome</keyword>
<dbReference type="Proteomes" id="UP001060771">
    <property type="component" value="Chromosome"/>
</dbReference>
<organism evidence="2 3">
    <name type="scientific">Vulcanisaeta souniana JCM 11219</name>
    <dbReference type="NCBI Taxonomy" id="1293586"/>
    <lineage>
        <taxon>Archaea</taxon>
        <taxon>Thermoproteota</taxon>
        <taxon>Thermoprotei</taxon>
        <taxon>Thermoproteales</taxon>
        <taxon>Thermoproteaceae</taxon>
        <taxon>Vulcanisaeta</taxon>
    </lineage>
</organism>
<evidence type="ECO:0000313" key="4">
    <source>
        <dbReference type="Proteomes" id="UP001060771"/>
    </source>
</evidence>
<accession>A0A830E4L1</accession>
<dbReference type="GeneID" id="76206409"/>
<dbReference type="RefSeq" id="WP_188602487.1">
    <property type="nucleotide sequence ID" value="NZ_AP026830.1"/>
</dbReference>
<name>A0A830E4L1_9CREN</name>
<dbReference type="EMBL" id="AP026830">
    <property type="protein sequence ID" value="BDR91766.1"/>
    <property type="molecule type" value="Genomic_DNA"/>
</dbReference>
<reference evidence="2" key="1">
    <citation type="journal article" date="2014" name="Int. J. Syst. Evol. Microbiol.">
        <title>Complete genome sequence of Corynebacterium casei LMG S-19264T (=DSM 44701T), isolated from a smear-ripened cheese.</title>
        <authorList>
            <consortium name="US DOE Joint Genome Institute (JGI-PGF)"/>
            <person name="Walter F."/>
            <person name="Albersmeier A."/>
            <person name="Kalinowski J."/>
            <person name="Ruckert C."/>
        </authorList>
    </citation>
    <scope>NUCLEOTIDE SEQUENCE</scope>
    <source>
        <strain evidence="2">JCM 11219</strain>
    </source>
</reference>
<dbReference type="EMBL" id="BMNM01000001">
    <property type="protein sequence ID" value="GGI70543.1"/>
    <property type="molecule type" value="Genomic_DNA"/>
</dbReference>
<dbReference type="PANTHER" id="PTHR11937">
    <property type="entry name" value="ACTIN"/>
    <property type="match status" value="1"/>
</dbReference>